<dbReference type="PANTHER" id="PTHR45957">
    <property type="entry name" value="ANAPHASE-PROMOTING COMPLEX SUBUNIT 2"/>
    <property type="match status" value="1"/>
</dbReference>
<dbReference type="GO" id="GO:0070979">
    <property type="term" value="P:protein K11-linked ubiquitination"/>
    <property type="evidence" value="ECO:0007669"/>
    <property type="project" value="TreeGrafter"/>
</dbReference>
<keyword evidence="4" id="KW-0833">Ubl conjugation pathway</keyword>
<proteinExistence type="inferred from homology"/>
<dbReference type="OrthoDB" id="5581181at2759"/>
<evidence type="ECO:0000256" key="1">
    <source>
        <dbReference type="ARBA" id="ARBA00016068"/>
    </source>
</evidence>
<dbReference type="InterPro" id="IPR057975">
    <property type="entry name" value="TPR_ANAPC2"/>
</dbReference>
<comment type="caution">
    <text evidence="8">The sequence shown here is derived from an EMBL/GenBank/DDBJ whole genome shotgun (WGS) entry which is preliminary data.</text>
</comment>
<evidence type="ECO:0000256" key="6">
    <source>
        <dbReference type="PROSITE-ProRule" id="PRU00330"/>
    </source>
</evidence>
<dbReference type="InterPro" id="IPR014786">
    <property type="entry name" value="ANAPC2_C"/>
</dbReference>
<organism evidence="8 9">
    <name type="scientific">Adineta ricciae</name>
    <name type="common">Rotifer</name>
    <dbReference type="NCBI Taxonomy" id="249248"/>
    <lineage>
        <taxon>Eukaryota</taxon>
        <taxon>Metazoa</taxon>
        <taxon>Spiralia</taxon>
        <taxon>Gnathifera</taxon>
        <taxon>Rotifera</taxon>
        <taxon>Eurotatoria</taxon>
        <taxon>Bdelloidea</taxon>
        <taxon>Adinetida</taxon>
        <taxon>Adinetidae</taxon>
        <taxon>Adineta</taxon>
    </lineage>
</organism>
<dbReference type="EMBL" id="CAJNOJ010000001">
    <property type="protein sequence ID" value="CAF0721756.1"/>
    <property type="molecule type" value="Genomic_DNA"/>
</dbReference>
<dbReference type="SUPFAM" id="SSF75632">
    <property type="entry name" value="Cullin homology domain"/>
    <property type="match status" value="1"/>
</dbReference>
<evidence type="ECO:0000256" key="3">
    <source>
        <dbReference type="ARBA" id="ARBA00022776"/>
    </source>
</evidence>
<evidence type="ECO:0000313" key="8">
    <source>
        <dbReference type="EMBL" id="CAF0721756.1"/>
    </source>
</evidence>
<dbReference type="Gene3D" id="3.30.230.130">
    <property type="entry name" value="Cullin, Chain C, Domain 2"/>
    <property type="match status" value="1"/>
</dbReference>
<accession>A0A813MNF2</accession>
<dbReference type="PANTHER" id="PTHR45957:SF1">
    <property type="entry name" value="ANAPHASE-PROMOTING COMPLEX SUBUNIT 2"/>
    <property type="match status" value="1"/>
</dbReference>
<dbReference type="GO" id="GO:0006511">
    <property type="term" value="P:ubiquitin-dependent protein catabolic process"/>
    <property type="evidence" value="ECO:0007669"/>
    <property type="project" value="InterPro"/>
</dbReference>
<comment type="similarity">
    <text evidence="6">Belongs to the cullin family.</text>
</comment>
<dbReference type="SUPFAM" id="SSF46785">
    <property type="entry name" value="Winged helix' DNA-binding domain"/>
    <property type="match status" value="1"/>
</dbReference>
<dbReference type="PROSITE" id="PS50069">
    <property type="entry name" value="CULLIN_2"/>
    <property type="match status" value="1"/>
</dbReference>
<evidence type="ECO:0000313" key="9">
    <source>
        <dbReference type="Proteomes" id="UP000663852"/>
    </source>
</evidence>
<keyword evidence="3" id="KW-0498">Mitosis</keyword>
<sequence>MDRLNTIINDLIISNEFELIHPVIKAGLLTLVRDNYLSQFLLTIEQTSSQQMNTCHLAFIHFHKQLIDIETYLKSLAQTLDSQYHFQLFNIEEFIIQLPYNAVKQQLLHTTNIIKSTFYMKFIDIFEYYLAAYAAQHARVACAELLKDTTTCSFCKLSLSLACKCVELQEQFEIILLILKRLGLLSRVCQNAALPACRNRITNFIKQICEQYSSHACLPHLEQWFESGVVTWLSILESHCKTDQEKHDDKHQSSFQIDLSLCRTELKHHIYECVMRERGARHMFQIIVDYPESRHGGVLDDLKRCVSIVGKRHLIIDNVRNEFNKRLLHPGVGTTDILAAFINAIRVLRYLDSTGVMMELACHNVKQFLARREDTIRVIVSNMNEHDVLELDELTQGENGGHVRSSQALLEDEWEPEPIEALSAPERALRPSHSRDLMSMLVSIYGHAELFVEEYVHMLADRMLSGQSNKVDIDHEGRYVDLLKQRFGDGGLQGCDVMLKDYVDSRHMNDLINKELANANFPLVSTVGVPIKTLIISSQYWPEVKFSPIDLPDELKAIQKAYTTAYETLKPHRTLHWSPNYGQVDIEIEIGGKTLEFSVTPFHAAIIYKFQDKDTWTIADLSSSLKCSTACIRKRINLWQNCGLLKEEAKDTFRLVEDTSKVASNNSSQAPALLGVDVDDMNVEHQAEPDKKEHEHTIVRNFVFGMLRSMTSLTLERIYSLLCVYTFHGQHERTLIDVRNILDAEVKSNQLLYTNGLYTLPLSQGASSASPASTNENMLVD</sequence>
<dbReference type="AlphaFoldDB" id="A0A813MNF2"/>
<dbReference type="Gene3D" id="1.20.1310.10">
    <property type="entry name" value="Cullin Repeats"/>
    <property type="match status" value="1"/>
</dbReference>
<dbReference type="InterPro" id="IPR036317">
    <property type="entry name" value="Cullin_homology_sf"/>
</dbReference>
<dbReference type="InterPro" id="IPR036390">
    <property type="entry name" value="WH_DNA-bd_sf"/>
</dbReference>
<keyword evidence="5" id="KW-0131">Cell cycle</keyword>
<gene>
    <name evidence="8" type="ORF">EDS130_LOCUS318</name>
</gene>
<dbReference type="SMART" id="SM01013">
    <property type="entry name" value="APC2"/>
    <property type="match status" value="1"/>
</dbReference>
<dbReference type="InterPro" id="IPR036388">
    <property type="entry name" value="WH-like_DNA-bd_sf"/>
</dbReference>
<dbReference type="GO" id="GO:0005680">
    <property type="term" value="C:anaphase-promoting complex"/>
    <property type="evidence" value="ECO:0007669"/>
    <property type="project" value="TreeGrafter"/>
</dbReference>
<dbReference type="InterPro" id="IPR044554">
    <property type="entry name" value="ANAPC2"/>
</dbReference>
<evidence type="ECO:0000259" key="7">
    <source>
        <dbReference type="PROSITE" id="PS50069"/>
    </source>
</evidence>
<dbReference type="SMART" id="SM00182">
    <property type="entry name" value="CULLIN"/>
    <property type="match status" value="1"/>
</dbReference>
<dbReference type="InterPro" id="IPR059120">
    <property type="entry name" value="Cullin-like_AB"/>
</dbReference>
<dbReference type="InterPro" id="IPR016158">
    <property type="entry name" value="Cullin_homology"/>
</dbReference>
<dbReference type="GO" id="GO:0031625">
    <property type="term" value="F:ubiquitin protein ligase binding"/>
    <property type="evidence" value="ECO:0007669"/>
    <property type="project" value="InterPro"/>
</dbReference>
<dbReference type="Proteomes" id="UP000663852">
    <property type="component" value="Unassembled WGS sequence"/>
</dbReference>
<name>A0A813MNF2_ADIRI</name>
<dbReference type="GO" id="GO:0007091">
    <property type="term" value="P:metaphase/anaphase transition of mitotic cell cycle"/>
    <property type="evidence" value="ECO:0007669"/>
    <property type="project" value="TreeGrafter"/>
</dbReference>
<feature type="domain" description="Cullin family profile" evidence="7">
    <location>
        <begin position="440"/>
        <end position="640"/>
    </location>
</feature>
<dbReference type="Gene3D" id="1.10.10.10">
    <property type="entry name" value="Winged helix-like DNA-binding domain superfamily/Winged helix DNA-binding domain"/>
    <property type="match status" value="1"/>
</dbReference>
<dbReference type="Pfam" id="PF08672">
    <property type="entry name" value="ANAPC2"/>
    <property type="match status" value="1"/>
</dbReference>
<dbReference type="Pfam" id="PF25773">
    <property type="entry name" value="TPR_ANAPC2"/>
    <property type="match status" value="1"/>
</dbReference>
<evidence type="ECO:0000256" key="5">
    <source>
        <dbReference type="ARBA" id="ARBA00023306"/>
    </source>
</evidence>
<evidence type="ECO:0000256" key="4">
    <source>
        <dbReference type="ARBA" id="ARBA00022786"/>
    </source>
</evidence>
<protein>
    <recommendedName>
        <fullName evidence="1">Anaphase-promoting complex subunit 2</fullName>
    </recommendedName>
</protein>
<dbReference type="Pfam" id="PF26557">
    <property type="entry name" value="Cullin_AB"/>
    <property type="match status" value="1"/>
</dbReference>
<dbReference type="GO" id="GO:0051301">
    <property type="term" value="P:cell division"/>
    <property type="evidence" value="ECO:0007669"/>
    <property type="project" value="UniProtKB-KW"/>
</dbReference>
<keyword evidence="2" id="KW-0132">Cell division</keyword>
<evidence type="ECO:0000256" key="2">
    <source>
        <dbReference type="ARBA" id="ARBA00022618"/>
    </source>
</evidence>
<reference evidence="8" key="1">
    <citation type="submission" date="2021-02" db="EMBL/GenBank/DDBJ databases">
        <authorList>
            <person name="Nowell W R."/>
        </authorList>
    </citation>
    <scope>NUCLEOTIDE SEQUENCE</scope>
</reference>